<evidence type="ECO:0000256" key="1">
    <source>
        <dbReference type="SAM" id="MobiDB-lite"/>
    </source>
</evidence>
<keyword evidence="4" id="KW-1185">Reference proteome</keyword>
<comment type="caution">
    <text evidence="3">The sequence shown here is derived from an EMBL/GenBank/DDBJ whole genome shotgun (WGS) entry which is preliminary data.</text>
</comment>
<accession>A0AAN9IWV1</accession>
<feature type="region of interest" description="Disordered" evidence="1">
    <location>
        <begin position="91"/>
        <end position="152"/>
    </location>
</feature>
<evidence type="ECO:0000259" key="2">
    <source>
        <dbReference type="Pfam" id="PF26130"/>
    </source>
</evidence>
<protein>
    <recommendedName>
        <fullName evidence="2">PB1-like domain-containing protein</fullName>
    </recommendedName>
</protein>
<feature type="domain" description="PB1-like" evidence="2">
    <location>
        <begin position="32"/>
        <end position="87"/>
    </location>
</feature>
<gene>
    <name evidence="3" type="ORF">RIF29_00641</name>
</gene>
<reference evidence="3 4" key="1">
    <citation type="submission" date="2024-01" db="EMBL/GenBank/DDBJ databases">
        <title>The genomes of 5 underutilized Papilionoideae crops provide insights into root nodulation and disease resistanc.</title>
        <authorList>
            <person name="Yuan L."/>
        </authorList>
    </citation>
    <scope>NUCLEOTIDE SEQUENCE [LARGE SCALE GENOMIC DNA]</scope>
    <source>
        <strain evidence="3">ZHUSHIDOU_FW_LH</strain>
        <tissue evidence="3">Leaf</tissue>
    </source>
</reference>
<sequence>MVKEKIDTSDPRFWDGEKLLDNYTFKVTEKVKIRLRIHHGGKFVGEPVVGYSGGEVHEMQWGWDLDTISSTEVGKYVKSLGYQMVSEAGPAVESDAVGNEAEPAAPAEPDEVGNEAEPAAPAEPDVDAVIPKNDSNGSKKDGGGDDAGYSLVDIPIELVEEELGGDGEENEGVETVEMH</sequence>
<evidence type="ECO:0000313" key="4">
    <source>
        <dbReference type="Proteomes" id="UP001372338"/>
    </source>
</evidence>
<dbReference type="Proteomes" id="UP001372338">
    <property type="component" value="Unassembled WGS sequence"/>
</dbReference>
<organism evidence="3 4">
    <name type="scientific">Crotalaria pallida</name>
    <name type="common">Smooth rattlebox</name>
    <name type="synonym">Crotalaria striata</name>
    <dbReference type="NCBI Taxonomy" id="3830"/>
    <lineage>
        <taxon>Eukaryota</taxon>
        <taxon>Viridiplantae</taxon>
        <taxon>Streptophyta</taxon>
        <taxon>Embryophyta</taxon>
        <taxon>Tracheophyta</taxon>
        <taxon>Spermatophyta</taxon>
        <taxon>Magnoliopsida</taxon>
        <taxon>eudicotyledons</taxon>
        <taxon>Gunneridae</taxon>
        <taxon>Pentapetalae</taxon>
        <taxon>rosids</taxon>
        <taxon>fabids</taxon>
        <taxon>Fabales</taxon>
        <taxon>Fabaceae</taxon>
        <taxon>Papilionoideae</taxon>
        <taxon>50 kb inversion clade</taxon>
        <taxon>genistoids sensu lato</taxon>
        <taxon>core genistoids</taxon>
        <taxon>Crotalarieae</taxon>
        <taxon>Crotalaria</taxon>
    </lineage>
</organism>
<dbReference type="InterPro" id="IPR058594">
    <property type="entry name" value="PB1-like_dom_pln"/>
</dbReference>
<feature type="compositionally biased region" description="Low complexity" evidence="1">
    <location>
        <begin position="115"/>
        <end position="136"/>
    </location>
</feature>
<name>A0AAN9IWV1_CROPI</name>
<dbReference type="EMBL" id="JAYWIO010000001">
    <property type="protein sequence ID" value="KAK7287368.1"/>
    <property type="molecule type" value="Genomic_DNA"/>
</dbReference>
<feature type="region of interest" description="Disordered" evidence="1">
    <location>
        <begin position="160"/>
        <end position="179"/>
    </location>
</feature>
<dbReference type="AlphaFoldDB" id="A0AAN9IWV1"/>
<evidence type="ECO:0000313" key="3">
    <source>
        <dbReference type="EMBL" id="KAK7287368.1"/>
    </source>
</evidence>
<dbReference type="Pfam" id="PF26130">
    <property type="entry name" value="PB1-like"/>
    <property type="match status" value="1"/>
</dbReference>
<proteinExistence type="predicted"/>